<dbReference type="Pfam" id="PF06123">
    <property type="entry name" value="CreD"/>
    <property type="match status" value="1"/>
</dbReference>
<feature type="transmembrane region" description="Helical" evidence="1">
    <location>
        <begin position="362"/>
        <end position="380"/>
    </location>
</feature>
<protein>
    <submittedName>
        <fullName evidence="2">Inner membrane CreD family protein</fullName>
    </submittedName>
</protein>
<keyword evidence="1" id="KW-0812">Transmembrane</keyword>
<dbReference type="Proteomes" id="UP000823631">
    <property type="component" value="Unassembled WGS sequence"/>
</dbReference>
<evidence type="ECO:0000313" key="2">
    <source>
        <dbReference type="EMBL" id="MBO8414998.1"/>
    </source>
</evidence>
<feature type="transmembrane region" description="Helical" evidence="1">
    <location>
        <begin position="336"/>
        <end position="356"/>
    </location>
</feature>
<dbReference type="GO" id="GO:0005886">
    <property type="term" value="C:plasma membrane"/>
    <property type="evidence" value="ECO:0007669"/>
    <property type="project" value="TreeGrafter"/>
</dbReference>
<name>A0A9D9GS13_9GAMM</name>
<organism evidence="2 3">
    <name type="scientific">Candidatus Avisuccinivibrio stercorigallinarum</name>
    <dbReference type="NCBI Taxonomy" id="2840704"/>
    <lineage>
        <taxon>Bacteria</taxon>
        <taxon>Pseudomonadati</taxon>
        <taxon>Pseudomonadota</taxon>
        <taxon>Gammaproteobacteria</taxon>
        <taxon>Aeromonadales</taxon>
        <taxon>Succinivibrionaceae</taxon>
        <taxon>Succinivibrionaceae incertae sedis</taxon>
        <taxon>Candidatus Avisuccinivibrio</taxon>
    </lineage>
</organism>
<dbReference type="PIRSF" id="PIRSF004548">
    <property type="entry name" value="CreD"/>
    <property type="match status" value="1"/>
</dbReference>
<dbReference type="AlphaFoldDB" id="A0A9D9GS13"/>
<comment type="caution">
    <text evidence="2">The sequence shown here is derived from an EMBL/GenBank/DDBJ whole genome shotgun (WGS) entry which is preliminary data.</text>
</comment>
<dbReference type="NCBIfam" id="NF008712">
    <property type="entry name" value="PRK11715.1-1"/>
    <property type="match status" value="1"/>
</dbReference>
<sequence length="444" mass="48985">MSERSILKSALPGTAGTSRQLAVHLLLIFGLSLLLLIPKLFFDLLLSERIYMQDSAVHSVVQSWGSEQHLTAPLLLLNAQQLYYENDGLRGQKSAALYLPAKNLSAKVLLSGEERRRGIYTATLYRAEIEYSGSFSLENLQRDLSESNLNLLSIDTHAPFIYFLLSHASGIEEVSELTVNGTAIEPRSAQHQDTSADAFMAALPPGSAENGRIDFTCRFILRGALTLSFTAFADNFALQIAGQNLSPGFQGNFLPGERTVTDQGFDAHYKISSLAAGYGSIYLTPPENTDIVIDLQKHSDHYTFVDRMSKYALLIIAMTFLTVLLFELVSGILVSLVQYAVTGAGLIVFYLLLLSLSEHISFIYSYAAAALCLSVMLALYMKGVFGSWKKGGMMFLVMLALYLLLFAIANAENYALLMGSVLLTVMLGMVMFLTRRLNQERQQQ</sequence>
<dbReference type="PANTHER" id="PTHR30092">
    <property type="entry name" value="INNER MEMBRANE PROTEIN CRED"/>
    <property type="match status" value="1"/>
</dbReference>
<evidence type="ECO:0000256" key="1">
    <source>
        <dbReference type="SAM" id="Phobius"/>
    </source>
</evidence>
<gene>
    <name evidence="2" type="ORF">IAB19_01290</name>
</gene>
<feature type="transmembrane region" description="Helical" evidence="1">
    <location>
        <begin position="392"/>
        <end position="409"/>
    </location>
</feature>
<reference evidence="2" key="1">
    <citation type="submission" date="2020-10" db="EMBL/GenBank/DDBJ databases">
        <authorList>
            <person name="Gilroy R."/>
        </authorList>
    </citation>
    <scope>NUCLEOTIDE SEQUENCE</scope>
    <source>
        <strain evidence="2">17213</strain>
    </source>
</reference>
<evidence type="ECO:0000313" key="3">
    <source>
        <dbReference type="Proteomes" id="UP000823631"/>
    </source>
</evidence>
<keyword evidence="1" id="KW-0472">Membrane</keyword>
<feature type="transmembrane region" description="Helical" evidence="1">
    <location>
        <begin position="415"/>
        <end position="434"/>
    </location>
</feature>
<dbReference type="InterPro" id="IPR010364">
    <property type="entry name" value="Uncharacterised_IM_CreD"/>
</dbReference>
<accession>A0A9D9GS13</accession>
<reference evidence="2" key="2">
    <citation type="journal article" date="2021" name="PeerJ">
        <title>Extensive microbial diversity within the chicken gut microbiome revealed by metagenomics and culture.</title>
        <authorList>
            <person name="Gilroy R."/>
            <person name="Ravi A."/>
            <person name="Getino M."/>
            <person name="Pursley I."/>
            <person name="Horton D.L."/>
            <person name="Alikhan N.F."/>
            <person name="Baker D."/>
            <person name="Gharbi K."/>
            <person name="Hall N."/>
            <person name="Watson M."/>
            <person name="Adriaenssens E.M."/>
            <person name="Foster-Nyarko E."/>
            <person name="Jarju S."/>
            <person name="Secka A."/>
            <person name="Antonio M."/>
            <person name="Oren A."/>
            <person name="Chaudhuri R.R."/>
            <person name="La Ragione R."/>
            <person name="Hildebrand F."/>
            <person name="Pallen M.J."/>
        </authorList>
    </citation>
    <scope>NUCLEOTIDE SEQUENCE</scope>
    <source>
        <strain evidence="2">17213</strain>
    </source>
</reference>
<dbReference type="PANTHER" id="PTHR30092:SF0">
    <property type="entry name" value="INNER MEMBRANE PROTEIN CRED"/>
    <property type="match status" value="1"/>
</dbReference>
<keyword evidence="1" id="KW-1133">Transmembrane helix</keyword>
<proteinExistence type="predicted"/>
<dbReference type="EMBL" id="JADINH010000022">
    <property type="protein sequence ID" value="MBO8414998.1"/>
    <property type="molecule type" value="Genomic_DNA"/>
</dbReference>
<feature type="transmembrane region" description="Helical" evidence="1">
    <location>
        <begin position="311"/>
        <end position="329"/>
    </location>
</feature>
<feature type="transmembrane region" description="Helical" evidence="1">
    <location>
        <begin position="21"/>
        <end position="42"/>
    </location>
</feature>